<name>A0A2A4YCB4_UNCAE</name>
<dbReference type="AlphaFoldDB" id="A0A2A4YCB4"/>
<sequence>MKDIHEAEHPFDAGYKFHSYLNEKNKNLLIVGAFFCLFQESPKIRCIYSLSFLKMNYFMMLGFAQEQQTICSIATGEILTGIEIEKLAIWHGVLYKYFSSKPSESLLSLKQDKRIQMPVSDDTLDIWKVALLFFSKNDKIKTYLKDFLAEFETSFEFFKLKYLHEKNN</sequence>
<dbReference type="EMBL" id="NVUU01000109">
    <property type="protein sequence ID" value="PCI92354.1"/>
    <property type="molecule type" value="Genomic_DNA"/>
</dbReference>
<comment type="caution">
    <text evidence="1">The sequence shown here is derived from an EMBL/GenBank/DDBJ whole genome shotgun (WGS) entry which is preliminary data.</text>
</comment>
<protein>
    <submittedName>
        <fullName evidence="1">Uncharacterized protein</fullName>
    </submittedName>
</protein>
<evidence type="ECO:0000313" key="2">
    <source>
        <dbReference type="Proteomes" id="UP000217838"/>
    </source>
</evidence>
<reference evidence="2" key="1">
    <citation type="submission" date="2017-08" db="EMBL/GenBank/DDBJ databases">
        <title>A dynamic microbial community with high functional redundancy inhabits the cold, oxic subseafloor aquifer.</title>
        <authorList>
            <person name="Tully B.J."/>
            <person name="Wheat C.G."/>
            <person name="Glazer B.T."/>
            <person name="Huber J.A."/>
        </authorList>
    </citation>
    <scope>NUCLEOTIDE SEQUENCE [LARGE SCALE GENOMIC DNA]</scope>
</reference>
<accession>A0A2A4YCB4</accession>
<proteinExistence type="predicted"/>
<organism evidence="1 2">
    <name type="scientific">Aerophobetes bacterium</name>
    <dbReference type="NCBI Taxonomy" id="2030807"/>
    <lineage>
        <taxon>Bacteria</taxon>
        <taxon>Candidatus Aerophobota</taxon>
    </lineage>
</organism>
<evidence type="ECO:0000313" key="1">
    <source>
        <dbReference type="EMBL" id="PCI92354.1"/>
    </source>
</evidence>
<dbReference type="Proteomes" id="UP000217838">
    <property type="component" value="Unassembled WGS sequence"/>
</dbReference>
<gene>
    <name evidence="1" type="ORF">COB11_07615</name>
</gene>